<feature type="compositionally biased region" description="Low complexity" evidence="1">
    <location>
        <begin position="71"/>
        <end position="94"/>
    </location>
</feature>
<feature type="transmembrane region" description="Helical" evidence="2">
    <location>
        <begin position="120"/>
        <end position="143"/>
    </location>
</feature>
<keyword evidence="2" id="KW-1133">Transmembrane helix</keyword>
<comment type="caution">
    <text evidence="4">The sequence shown here is derived from an EMBL/GenBank/DDBJ whole genome shotgun (WGS) entry which is preliminary data.</text>
</comment>
<evidence type="ECO:0000313" key="5">
    <source>
        <dbReference type="Proteomes" id="UP000717328"/>
    </source>
</evidence>
<dbReference type="EMBL" id="JABCKI010005858">
    <property type="protein sequence ID" value="KAG5637138.1"/>
    <property type="molecule type" value="Genomic_DNA"/>
</dbReference>
<evidence type="ECO:0000313" key="4">
    <source>
        <dbReference type="EMBL" id="KAG5637138.1"/>
    </source>
</evidence>
<evidence type="ECO:0000256" key="1">
    <source>
        <dbReference type="SAM" id="MobiDB-lite"/>
    </source>
</evidence>
<accession>A0A9P7K506</accession>
<feature type="chain" id="PRO_5040163432" evidence="3">
    <location>
        <begin position="22"/>
        <end position="200"/>
    </location>
</feature>
<reference evidence="4" key="1">
    <citation type="submission" date="2021-02" db="EMBL/GenBank/DDBJ databases">
        <authorList>
            <person name="Nieuwenhuis M."/>
            <person name="Van De Peppel L.J.J."/>
        </authorList>
    </citation>
    <scope>NUCLEOTIDE SEQUENCE</scope>
    <source>
        <strain evidence="4">D49</strain>
    </source>
</reference>
<keyword evidence="5" id="KW-1185">Reference proteome</keyword>
<organism evidence="4 5">
    <name type="scientific">Sphagnurus paluster</name>
    <dbReference type="NCBI Taxonomy" id="117069"/>
    <lineage>
        <taxon>Eukaryota</taxon>
        <taxon>Fungi</taxon>
        <taxon>Dikarya</taxon>
        <taxon>Basidiomycota</taxon>
        <taxon>Agaricomycotina</taxon>
        <taxon>Agaricomycetes</taxon>
        <taxon>Agaricomycetidae</taxon>
        <taxon>Agaricales</taxon>
        <taxon>Tricholomatineae</taxon>
        <taxon>Lyophyllaceae</taxon>
        <taxon>Sphagnurus</taxon>
    </lineage>
</organism>
<feature type="signal peptide" evidence="3">
    <location>
        <begin position="1"/>
        <end position="21"/>
    </location>
</feature>
<proteinExistence type="predicted"/>
<reference evidence="4" key="2">
    <citation type="submission" date="2021-10" db="EMBL/GenBank/DDBJ databases">
        <title>Phylogenomics reveals ancestral predisposition of the termite-cultivated fungus Termitomyces towards a domesticated lifestyle.</title>
        <authorList>
            <person name="Auxier B."/>
            <person name="Grum-Grzhimaylo A."/>
            <person name="Cardenas M.E."/>
            <person name="Lodge J.D."/>
            <person name="Laessoe T."/>
            <person name="Pedersen O."/>
            <person name="Smith M.E."/>
            <person name="Kuyper T.W."/>
            <person name="Franco-Molano E.A."/>
            <person name="Baroni T.J."/>
            <person name="Aanen D.K."/>
        </authorList>
    </citation>
    <scope>NUCLEOTIDE SEQUENCE</scope>
    <source>
        <strain evidence="4">D49</strain>
    </source>
</reference>
<keyword evidence="2" id="KW-0472">Membrane</keyword>
<protein>
    <submittedName>
        <fullName evidence="4">Uncharacterized protein</fullName>
    </submittedName>
</protein>
<sequence length="200" mass="20589">MLFRPFLVTLFAVLLAAVANGQTTDATCLPYFGWTNGNFNVTAAKLSASKSLTSTPVKDAHDFLEDTTVESTAIPTQTSTSTSITTTTSSTSTEAPPPVVTDPSASTPASEASSNSSDNVIMGAIVGGTLGTAALIGFVYWLVSRRRLARSGIASTSPPESILGAPKSPADMQQYLANTVPTLHLAPSSAVGMLSTFAVL</sequence>
<evidence type="ECO:0000256" key="3">
    <source>
        <dbReference type="SAM" id="SignalP"/>
    </source>
</evidence>
<feature type="region of interest" description="Disordered" evidence="1">
    <location>
        <begin position="66"/>
        <end position="116"/>
    </location>
</feature>
<dbReference type="AlphaFoldDB" id="A0A9P7K506"/>
<keyword evidence="3" id="KW-0732">Signal</keyword>
<dbReference type="Proteomes" id="UP000717328">
    <property type="component" value="Unassembled WGS sequence"/>
</dbReference>
<evidence type="ECO:0000256" key="2">
    <source>
        <dbReference type="SAM" id="Phobius"/>
    </source>
</evidence>
<feature type="compositionally biased region" description="Low complexity" evidence="1">
    <location>
        <begin position="101"/>
        <end position="116"/>
    </location>
</feature>
<keyword evidence="2" id="KW-0812">Transmembrane</keyword>
<gene>
    <name evidence="4" type="ORF">H0H81_005667</name>
</gene>
<name>A0A9P7K506_9AGAR</name>